<evidence type="ECO:0000313" key="2">
    <source>
        <dbReference type="Proteomes" id="UP000708208"/>
    </source>
</evidence>
<feature type="non-terminal residue" evidence="1">
    <location>
        <position position="1"/>
    </location>
</feature>
<organism evidence="1 2">
    <name type="scientific">Allacma fusca</name>
    <dbReference type="NCBI Taxonomy" id="39272"/>
    <lineage>
        <taxon>Eukaryota</taxon>
        <taxon>Metazoa</taxon>
        <taxon>Ecdysozoa</taxon>
        <taxon>Arthropoda</taxon>
        <taxon>Hexapoda</taxon>
        <taxon>Collembola</taxon>
        <taxon>Symphypleona</taxon>
        <taxon>Sminthuridae</taxon>
        <taxon>Allacma</taxon>
    </lineage>
</organism>
<dbReference type="Proteomes" id="UP000708208">
    <property type="component" value="Unassembled WGS sequence"/>
</dbReference>
<gene>
    <name evidence="1" type="ORF">AFUS01_LOCUS41541</name>
</gene>
<evidence type="ECO:0000313" key="1">
    <source>
        <dbReference type="EMBL" id="CAG7831816.1"/>
    </source>
</evidence>
<dbReference type="AlphaFoldDB" id="A0A8J2M1A4"/>
<comment type="caution">
    <text evidence="1">The sequence shown here is derived from an EMBL/GenBank/DDBJ whole genome shotgun (WGS) entry which is preliminary data.</text>
</comment>
<proteinExistence type="predicted"/>
<dbReference type="EMBL" id="CAJVCH010562211">
    <property type="protein sequence ID" value="CAG7831816.1"/>
    <property type="molecule type" value="Genomic_DNA"/>
</dbReference>
<accession>A0A8J2M1A4</accession>
<keyword evidence="2" id="KW-1185">Reference proteome</keyword>
<reference evidence="1" key="1">
    <citation type="submission" date="2021-06" db="EMBL/GenBank/DDBJ databases">
        <authorList>
            <person name="Hodson N. C."/>
            <person name="Mongue J. A."/>
            <person name="Jaron S. K."/>
        </authorList>
    </citation>
    <scope>NUCLEOTIDE SEQUENCE</scope>
</reference>
<sequence>CSKFYGGTFARSSMGILNFTCDCHILASRRLATFFGLRIECDQCLPGSSLVAYGHGICMCLEGVEEPTSKVVVLRSDNVG</sequence>
<protein>
    <submittedName>
        <fullName evidence="1">Uncharacterized protein</fullName>
    </submittedName>
</protein>
<name>A0A8J2M1A4_9HEXA</name>